<gene>
    <name evidence="2" type="ORF">GCM10010468_14720</name>
</gene>
<dbReference type="Pfam" id="PF13560">
    <property type="entry name" value="HTH_31"/>
    <property type="match status" value="1"/>
</dbReference>
<evidence type="ECO:0000259" key="1">
    <source>
        <dbReference type="Pfam" id="PF19054"/>
    </source>
</evidence>
<dbReference type="InterPro" id="IPR010982">
    <property type="entry name" value="Lambda_DNA-bd_dom_sf"/>
</dbReference>
<dbReference type="InterPro" id="IPR001387">
    <property type="entry name" value="Cro/C1-type_HTH"/>
</dbReference>
<accession>A0ABP6Q369</accession>
<evidence type="ECO:0000313" key="2">
    <source>
        <dbReference type="EMBL" id="GAA3201504.1"/>
    </source>
</evidence>
<protein>
    <submittedName>
        <fullName evidence="2">Helix-turn-helix transcriptional regulator</fullName>
    </submittedName>
</protein>
<dbReference type="Gene3D" id="1.10.260.40">
    <property type="entry name" value="lambda repressor-like DNA-binding domains"/>
    <property type="match status" value="1"/>
</dbReference>
<proteinExistence type="predicted"/>
<dbReference type="Proteomes" id="UP001501237">
    <property type="component" value="Unassembled WGS sequence"/>
</dbReference>
<dbReference type="EMBL" id="BAAAUV010000003">
    <property type="protein sequence ID" value="GAA3201504.1"/>
    <property type="molecule type" value="Genomic_DNA"/>
</dbReference>
<dbReference type="Pfam" id="PF19054">
    <property type="entry name" value="DUF5753"/>
    <property type="match status" value="1"/>
</dbReference>
<dbReference type="InterPro" id="IPR043917">
    <property type="entry name" value="DUF5753"/>
</dbReference>
<reference evidence="3" key="1">
    <citation type="journal article" date="2019" name="Int. J. Syst. Evol. Microbiol.">
        <title>The Global Catalogue of Microorganisms (GCM) 10K type strain sequencing project: providing services to taxonomists for standard genome sequencing and annotation.</title>
        <authorList>
            <consortium name="The Broad Institute Genomics Platform"/>
            <consortium name="The Broad Institute Genome Sequencing Center for Infectious Disease"/>
            <person name="Wu L."/>
            <person name="Ma J."/>
        </authorList>
    </citation>
    <scope>NUCLEOTIDE SEQUENCE [LARGE SCALE GENOMIC DNA]</scope>
    <source>
        <strain evidence="3">JCM 9377</strain>
    </source>
</reference>
<keyword evidence="3" id="KW-1185">Reference proteome</keyword>
<dbReference type="CDD" id="cd00093">
    <property type="entry name" value="HTH_XRE"/>
    <property type="match status" value="1"/>
</dbReference>
<dbReference type="SUPFAM" id="SSF47413">
    <property type="entry name" value="lambda repressor-like DNA-binding domains"/>
    <property type="match status" value="1"/>
</dbReference>
<organism evidence="2 3">
    <name type="scientific">Actinocorallia longicatena</name>
    <dbReference type="NCBI Taxonomy" id="111803"/>
    <lineage>
        <taxon>Bacteria</taxon>
        <taxon>Bacillati</taxon>
        <taxon>Actinomycetota</taxon>
        <taxon>Actinomycetes</taxon>
        <taxon>Streptosporangiales</taxon>
        <taxon>Thermomonosporaceae</taxon>
        <taxon>Actinocorallia</taxon>
    </lineage>
</organism>
<comment type="caution">
    <text evidence="2">The sequence shown here is derived from an EMBL/GenBank/DDBJ whole genome shotgun (WGS) entry which is preliminary data.</text>
</comment>
<feature type="domain" description="DUF5753" evidence="1">
    <location>
        <begin position="100"/>
        <end position="276"/>
    </location>
</feature>
<evidence type="ECO:0000313" key="3">
    <source>
        <dbReference type="Proteomes" id="UP001501237"/>
    </source>
</evidence>
<sequence length="281" mass="30783">MTPSGSTTRRMQLGAQLRALRELRGLTRAEAGYAIRASESKISRLELGRVGFKERDVADLLTLYKIIDPAVRLPLMELAALANAPGWWQPYQELLIAWQATYLGLEESASLVRTYDAQFVPALLQTPDYAAALAAAAHPEASQEELEARAALVAARQRAFFRTGGSRLWTVIDEAVLHRRVGRDGVQRAQLEHLLAHSSITLQILPFGCGAHPAQAGSFTLLRFPDKDLKDIACVSSQTAATQYDKPDEVDAYQEAMTHLTVAALTPDASKTRLTELAATF</sequence>
<name>A0ABP6Q369_9ACTN</name>